<organism evidence="1 2">
    <name type="scientific">Acer saccharum</name>
    <name type="common">Sugar maple</name>
    <dbReference type="NCBI Taxonomy" id="4024"/>
    <lineage>
        <taxon>Eukaryota</taxon>
        <taxon>Viridiplantae</taxon>
        <taxon>Streptophyta</taxon>
        <taxon>Embryophyta</taxon>
        <taxon>Tracheophyta</taxon>
        <taxon>Spermatophyta</taxon>
        <taxon>Magnoliopsida</taxon>
        <taxon>eudicotyledons</taxon>
        <taxon>Gunneridae</taxon>
        <taxon>Pentapetalae</taxon>
        <taxon>rosids</taxon>
        <taxon>malvids</taxon>
        <taxon>Sapindales</taxon>
        <taxon>Sapindaceae</taxon>
        <taxon>Hippocastanoideae</taxon>
        <taxon>Acereae</taxon>
        <taxon>Acer</taxon>
    </lineage>
</organism>
<accession>A0AA39SY47</accession>
<sequence length="89" mass="9741">MQRIQGPSGVGHGSIMENMITVQMMILILGSLDKILLQGLSFLRGLSVGVQGAVIAKRSLQDGDRKILAGLNLRMLLYSTLLKRNLKIH</sequence>
<keyword evidence="2" id="KW-1185">Reference proteome</keyword>
<evidence type="ECO:0000313" key="1">
    <source>
        <dbReference type="EMBL" id="KAK0600529.1"/>
    </source>
</evidence>
<reference evidence="1" key="1">
    <citation type="journal article" date="2022" name="Plant J.">
        <title>Strategies of tolerance reflected in two North American maple genomes.</title>
        <authorList>
            <person name="McEvoy S.L."/>
            <person name="Sezen U.U."/>
            <person name="Trouern-Trend A."/>
            <person name="McMahon S.M."/>
            <person name="Schaberg P.G."/>
            <person name="Yang J."/>
            <person name="Wegrzyn J.L."/>
            <person name="Swenson N.G."/>
        </authorList>
    </citation>
    <scope>NUCLEOTIDE SEQUENCE</scope>
    <source>
        <strain evidence="1">NS2018</strain>
    </source>
</reference>
<evidence type="ECO:0000313" key="2">
    <source>
        <dbReference type="Proteomes" id="UP001168877"/>
    </source>
</evidence>
<proteinExistence type="predicted"/>
<dbReference type="EMBL" id="JAUESC010000003">
    <property type="protein sequence ID" value="KAK0600529.1"/>
    <property type="molecule type" value="Genomic_DNA"/>
</dbReference>
<comment type="caution">
    <text evidence="1">The sequence shown here is derived from an EMBL/GenBank/DDBJ whole genome shotgun (WGS) entry which is preliminary data.</text>
</comment>
<name>A0AA39SY47_ACESA</name>
<protein>
    <submittedName>
        <fullName evidence="1">Uncharacterized protein</fullName>
    </submittedName>
</protein>
<dbReference type="Proteomes" id="UP001168877">
    <property type="component" value="Unassembled WGS sequence"/>
</dbReference>
<dbReference type="AlphaFoldDB" id="A0AA39SY47"/>
<gene>
    <name evidence="1" type="ORF">LWI29_015878</name>
</gene>
<reference evidence="1" key="2">
    <citation type="submission" date="2023-06" db="EMBL/GenBank/DDBJ databases">
        <authorList>
            <person name="Swenson N.G."/>
            <person name="Wegrzyn J.L."/>
            <person name="Mcevoy S.L."/>
        </authorList>
    </citation>
    <scope>NUCLEOTIDE SEQUENCE</scope>
    <source>
        <strain evidence="1">NS2018</strain>
        <tissue evidence="1">Leaf</tissue>
    </source>
</reference>